<keyword evidence="6" id="KW-1185">Reference proteome</keyword>
<keyword evidence="2" id="KW-0288">FMN</keyword>
<evidence type="ECO:0000256" key="2">
    <source>
        <dbReference type="ARBA" id="ARBA00022643"/>
    </source>
</evidence>
<dbReference type="SUPFAM" id="SSF55469">
    <property type="entry name" value="FMN-dependent nitroreductase-like"/>
    <property type="match status" value="1"/>
</dbReference>
<dbReference type="InterPro" id="IPR029479">
    <property type="entry name" value="Nitroreductase"/>
</dbReference>
<evidence type="ECO:0000313" key="6">
    <source>
        <dbReference type="Proteomes" id="UP001501237"/>
    </source>
</evidence>
<dbReference type="Gene3D" id="3.40.109.10">
    <property type="entry name" value="NADH Oxidase"/>
    <property type="match status" value="1"/>
</dbReference>
<gene>
    <name evidence="5" type="ORF">GCM10010468_03010</name>
</gene>
<evidence type="ECO:0000259" key="4">
    <source>
        <dbReference type="Pfam" id="PF00881"/>
    </source>
</evidence>
<dbReference type="PANTHER" id="PTHR23026:SF90">
    <property type="entry name" value="IODOTYROSINE DEIODINASE 1"/>
    <property type="match status" value="1"/>
</dbReference>
<accession>A0ABP6PYV1</accession>
<protein>
    <submittedName>
        <fullName evidence="5">Nitroreductase family protein</fullName>
    </submittedName>
</protein>
<dbReference type="Proteomes" id="UP001501237">
    <property type="component" value="Unassembled WGS sequence"/>
</dbReference>
<dbReference type="InterPro" id="IPR050627">
    <property type="entry name" value="Nitroreductase/BluB"/>
</dbReference>
<dbReference type="CDD" id="cd02062">
    <property type="entry name" value="Nitro_FMN_reductase"/>
    <property type="match status" value="1"/>
</dbReference>
<proteinExistence type="predicted"/>
<sequence>MTEALRGTAAIREFTTETVPDEVVYRILDTARFAPSGGNRQGWRAIVVKDPEVRLGMRDLYLTGWDDYLALGAAGLVPWAPLADRAAEAEALKAEPLETGHPRLAFARNLHTVPVMIAVLADLNSLAAVDRDHDRYTFAGGASVYPFVWNLMLAAREEGLGGVMTTMHVRAEEEVKALLKVPGDLAIASVVFLGHPVRRPTRLRRSAVEEFTTLDGFDGPGFTG</sequence>
<dbReference type="EMBL" id="BAAAUV010000001">
    <property type="protein sequence ID" value="GAA3193623.1"/>
    <property type="molecule type" value="Genomic_DNA"/>
</dbReference>
<evidence type="ECO:0000256" key="1">
    <source>
        <dbReference type="ARBA" id="ARBA00022630"/>
    </source>
</evidence>
<comment type="caution">
    <text evidence="5">The sequence shown here is derived from an EMBL/GenBank/DDBJ whole genome shotgun (WGS) entry which is preliminary data.</text>
</comment>
<name>A0ABP6PYV1_9ACTN</name>
<feature type="domain" description="Nitroreductase" evidence="4">
    <location>
        <begin position="8"/>
        <end position="195"/>
    </location>
</feature>
<reference evidence="6" key="1">
    <citation type="journal article" date="2019" name="Int. J. Syst. Evol. Microbiol.">
        <title>The Global Catalogue of Microorganisms (GCM) 10K type strain sequencing project: providing services to taxonomists for standard genome sequencing and annotation.</title>
        <authorList>
            <consortium name="The Broad Institute Genomics Platform"/>
            <consortium name="The Broad Institute Genome Sequencing Center for Infectious Disease"/>
            <person name="Wu L."/>
            <person name="Ma J."/>
        </authorList>
    </citation>
    <scope>NUCLEOTIDE SEQUENCE [LARGE SCALE GENOMIC DNA]</scope>
    <source>
        <strain evidence="6">JCM 9377</strain>
    </source>
</reference>
<dbReference type="InterPro" id="IPR000415">
    <property type="entry name" value="Nitroreductase-like"/>
</dbReference>
<dbReference type="Pfam" id="PF00881">
    <property type="entry name" value="Nitroreductase"/>
    <property type="match status" value="1"/>
</dbReference>
<evidence type="ECO:0000256" key="3">
    <source>
        <dbReference type="ARBA" id="ARBA00023002"/>
    </source>
</evidence>
<organism evidence="5 6">
    <name type="scientific">Actinocorallia longicatena</name>
    <dbReference type="NCBI Taxonomy" id="111803"/>
    <lineage>
        <taxon>Bacteria</taxon>
        <taxon>Bacillati</taxon>
        <taxon>Actinomycetota</taxon>
        <taxon>Actinomycetes</taxon>
        <taxon>Streptosporangiales</taxon>
        <taxon>Thermomonosporaceae</taxon>
        <taxon>Actinocorallia</taxon>
    </lineage>
</organism>
<keyword evidence="1" id="KW-0285">Flavoprotein</keyword>
<evidence type="ECO:0000313" key="5">
    <source>
        <dbReference type="EMBL" id="GAA3193623.1"/>
    </source>
</evidence>
<dbReference type="PANTHER" id="PTHR23026">
    <property type="entry name" value="NADPH NITROREDUCTASE"/>
    <property type="match status" value="1"/>
</dbReference>
<keyword evidence="3" id="KW-0560">Oxidoreductase</keyword>